<dbReference type="KEGG" id="bbz:BbuZS7_0096"/>
<dbReference type="NCBIfam" id="NF002424">
    <property type="entry name" value="PRK01558.1"/>
    <property type="match status" value="1"/>
</dbReference>
<accession>A0A0H3C3H8</accession>
<gene>
    <name evidence="2" type="ordered locus">BbuZS7_0096</name>
</gene>
<name>A0A0H3C3H8_BORBZ</name>
<evidence type="ECO:0000313" key="2">
    <source>
        <dbReference type="EMBL" id="ACK74768.1"/>
    </source>
</evidence>
<evidence type="ECO:0000313" key="3">
    <source>
        <dbReference type="Proteomes" id="UP000006901"/>
    </source>
</evidence>
<protein>
    <submittedName>
        <fullName evidence="2">V-type ATP synthase subunit E (V-type ATPase subunit E)</fullName>
        <ecNumber evidence="2">3.6.3.14</ecNumber>
    </submittedName>
</protein>
<dbReference type="Proteomes" id="UP000006901">
    <property type="component" value="Chromosome"/>
</dbReference>
<keyword evidence="1" id="KW-0175">Coiled coil</keyword>
<reference evidence="2 3" key="1">
    <citation type="journal article" date="2011" name="J. Bacteriol.">
        <title>Whole-genome sequences of thirteen isolates of Borrelia burgdorferi.</title>
        <authorList>
            <person name="Schutzer S.E."/>
            <person name="Fraser-Liggett C.M."/>
            <person name="Casjens S.R."/>
            <person name="Qiu W.G."/>
            <person name="Dunn J.J."/>
            <person name="Mongodin E.F."/>
            <person name="Luft B.J."/>
        </authorList>
    </citation>
    <scope>NUCLEOTIDE SEQUENCE [LARGE SCALE GENOMIC DNA]</scope>
    <source>
        <strain evidence="2 3">ZS7</strain>
    </source>
</reference>
<proteinExistence type="predicted"/>
<dbReference type="EMBL" id="CP001205">
    <property type="protein sequence ID" value="ACK74768.1"/>
    <property type="molecule type" value="Genomic_DNA"/>
</dbReference>
<evidence type="ECO:0000256" key="1">
    <source>
        <dbReference type="SAM" id="Coils"/>
    </source>
</evidence>
<organism evidence="2 3">
    <name type="scientific">Borreliella burgdorferi (strain ZS7)</name>
    <name type="common">Borrelia burgdorferi</name>
    <dbReference type="NCBI Taxonomy" id="445985"/>
    <lineage>
        <taxon>Bacteria</taxon>
        <taxon>Pseudomonadati</taxon>
        <taxon>Spirochaetota</taxon>
        <taxon>Spirochaetia</taxon>
        <taxon>Spirochaetales</taxon>
        <taxon>Borreliaceae</taxon>
        <taxon>Borreliella</taxon>
    </lineage>
</organism>
<dbReference type="GO" id="GO:0016787">
    <property type="term" value="F:hydrolase activity"/>
    <property type="evidence" value="ECO:0007669"/>
    <property type="project" value="UniProtKB-KW"/>
</dbReference>
<feature type="coiled-coil region" evidence="1">
    <location>
        <begin position="17"/>
        <end position="59"/>
    </location>
</feature>
<dbReference type="HOGENOM" id="CLU_105793_0_1_12"/>
<dbReference type="EC" id="3.6.3.14" evidence="2"/>
<keyword evidence="2" id="KW-0378">Hydrolase</keyword>
<dbReference type="RefSeq" id="WP_012597356.1">
    <property type="nucleotide sequence ID" value="NC_011728.1"/>
</dbReference>
<dbReference type="AlphaFoldDB" id="A0A0H3C3H8"/>
<sequence>MQFEVKDLINKIKKDGLEEAERASNDIILKAKREAEEIVARAEEAARVLKAKSEKEANDYKCHSLEASRQAIRDLIIGVEKNLKSLFENALKDNVTEVLSDNNFLAELIIKITDSWAKGEKLVIQLNESDFSSLEQILRLKLGNKLKEGMELRPFRGISKGFKIQKKNIGLHYDFSAETIADILFDYLNPRFKEVIKVV</sequence>